<organism evidence="2 3">
    <name type="scientific">Echinops telfairi</name>
    <name type="common">Lesser hedgehog tenrec</name>
    <dbReference type="NCBI Taxonomy" id="9371"/>
    <lineage>
        <taxon>Eukaryota</taxon>
        <taxon>Metazoa</taxon>
        <taxon>Chordata</taxon>
        <taxon>Craniata</taxon>
        <taxon>Vertebrata</taxon>
        <taxon>Euteleostomi</taxon>
        <taxon>Mammalia</taxon>
        <taxon>Eutheria</taxon>
        <taxon>Afrotheria</taxon>
        <taxon>Tenrecidae</taxon>
        <taxon>Tenrecinae</taxon>
        <taxon>Echinops</taxon>
    </lineage>
</organism>
<feature type="region of interest" description="Disordered" evidence="1">
    <location>
        <begin position="77"/>
        <end position="184"/>
    </location>
</feature>
<dbReference type="PANTHER" id="PTHR23008">
    <property type="entry name" value="CHROMOSOME 28 C10ORF62 HOMOLOG"/>
    <property type="match status" value="1"/>
</dbReference>
<dbReference type="PANTHER" id="PTHR23008:SF0">
    <property type="entry name" value="CHROMOSOME 10 OPEN READING FRAME 62"/>
    <property type="match status" value="1"/>
</dbReference>
<feature type="compositionally biased region" description="Basic and acidic residues" evidence="1">
    <location>
        <begin position="88"/>
        <end position="111"/>
    </location>
</feature>
<accession>A0ABM0ZPX8</accession>
<proteinExistence type="predicted"/>
<keyword evidence="2" id="KW-1185">Reference proteome</keyword>
<evidence type="ECO:0000256" key="1">
    <source>
        <dbReference type="SAM" id="MobiDB-lite"/>
    </source>
</evidence>
<feature type="compositionally biased region" description="Basic and acidic residues" evidence="1">
    <location>
        <begin position="133"/>
        <end position="156"/>
    </location>
</feature>
<evidence type="ECO:0000313" key="2">
    <source>
        <dbReference type="Proteomes" id="UP000694863"/>
    </source>
</evidence>
<dbReference type="Proteomes" id="UP000694863">
    <property type="component" value="Unplaced"/>
</dbReference>
<protein>
    <submittedName>
        <fullName evidence="3">Uncharacterized protein C10orf62 homolog</fullName>
    </submittedName>
</protein>
<gene>
    <name evidence="3" type="primary">CUNH10orf62</name>
</gene>
<reference evidence="3" key="1">
    <citation type="submission" date="2025-08" db="UniProtKB">
        <authorList>
            <consortium name="RefSeq"/>
        </authorList>
    </citation>
    <scope>IDENTIFICATION</scope>
</reference>
<dbReference type="Pfam" id="PF17729">
    <property type="entry name" value="DUF5569"/>
    <property type="match status" value="1"/>
</dbReference>
<feature type="region of interest" description="Disordered" evidence="1">
    <location>
        <begin position="262"/>
        <end position="300"/>
    </location>
</feature>
<evidence type="ECO:0000313" key="3">
    <source>
        <dbReference type="RefSeq" id="XP_012859593.2"/>
    </source>
</evidence>
<sequence length="300" mass="32701">MGASLPGSPKVPFKHEPDHLGPSIGNALLTLSAQRGRQVLETFWELVQHPSCKLALAAGLLLGGGSLMLWIQKKRRGQTAAESPADSSESHPTKKEGWIKSHFSRLSEEKLASGSHAATSTPELEGGSGEASTRIRMETFTSRHGEAGTTLRRESFTSRQRTSGASGVKESHRESSESSSADDPTWAAVAACAKEIDCKGRHLATSMLQRAAVCQRTGHLETKDINREELKALEEVELKLKGNFLLQEENTIGGMNHIHTFQGHGPYGHHSHQAHPSHQGHQSHSMPNRSQQMYDPFEAT</sequence>
<name>A0ABM0ZPX8_ECHTE</name>
<dbReference type="GeneID" id="105978428"/>
<feature type="compositionally biased region" description="Polar residues" evidence="1">
    <location>
        <begin position="276"/>
        <end position="293"/>
    </location>
</feature>
<dbReference type="RefSeq" id="XP_012859593.2">
    <property type="nucleotide sequence ID" value="XM_013004139.2"/>
</dbReference>
<dbReference type="InterPro" id="IPR037649">
    <property type="entry name" value="C10orf62"/>
</dbReference>